<feature type="compositionally biased region" description="Low complexity" evidence="1">
    <location>
        <begin position="267"/>
        <end position="282"/>
    </location>
</feature>
<sequence length="289" mass="29849">MLASFLVAALLISLPGSAWAGGVTWTARAAAEANAWNDVTYGNGLFVAVARDGTNRVMTSPDGTTWTARAAAEANQWRGVSYGNGLFVAVASSGTNRVMTSPDGTTWTIRDEGNDSQQWMDVTYGNGLFVAVAVDGTNRVMTSETTLPGFTLSTSTVTVSETGTTATFTVVLDTQPGSDVVLSVVSTDTGEATVDKATLTFTNANWNSPQTVTVTGINDDIGDGNQTSTVTLSVNDASSDNQYDPLSDEAVTVTTGDNDQVGAVTLESDGSTGTTESGGTDSFTVTLNI</sequence>
<gene>
    <name evidence="2" type="ORF">METZ01_LOCUS341549</name>
</gene>
<organism evidence="2">
    <name type="scientific">marine metagenome</name>
    <dbReference type="NCBI Taxonomy" id="408172"/>
    <lineage>
        <taxon>unclassified sequences</taxon>
        <taxon>metagenomes</taxon>
        <taxon>ecological metagenomes</taxon>
    </lineage>
</organism>
<dbReference type="EMBL" id="UINC01116741">
    <property type="protein sequence ID" value="SVC88695.1"/>
    <property type="molecule type" value="Genomic_DNA"/>
</dbReference>
<evidence type="ECO:0008006" key="3">
    <source>
        <dbReference type="Google" id="ProtNLM"/>
    </source>
</evidence>
<evidence type="ECO:0000313" key="2">
    <source>
        <dbReference type="EMBL" id="SVC88695.1"/>
    </source>
</evidence>
<proteinExistence type="predicted"/>
<dbReference type="InterPro" id="IPR038081">
    <property type="entry name" value="CalX-like_sf"/>
</dbReference>
<name>A0A382QUZ7_9ZZZZ</name>
<dbReference type="AlphaFoldDB" id="A0A382QUZ7"/>
<protein>
    <recommendedName>
        <fullName evidence="3">Calx-beta domain-containing protein</fullName>
    </recommendedName>
</protein>
<dbReference type="Gene3D" id="2.60.40.2030">
    <property type="match status" value="1"/>
</dbReference>
<feature type="region of interest" description="Disordered" evidence="1">
    <location>
        <begin position="266"/>
        <end position="285"/>
    </location>
</feature>
<reference evidence="2" key="1">
    <citation type="submission" date="2018-05" db="EMBL/GenBank/DDBJ databases">
        <authorList>
            <person name="Lanie J.A."/>
            <person name="Ng W.-L."/>
            <person name="Kazmierczak K.M."/>
            <person name="Andrzejewski T.M."/>
            <person name="Davidsen T.M."/>
            <person name="Wayne K.J."/>
            <person name="Tettelin H."/>
            <person name="Glass J.I."/>
            <person name="Rusch D."/>
            <person name="Podicherti R."/>
            <person name="Tsui H.-C.T."/>
            <person name="Winkler M.E."/>
        </authorList>
    </citation>
    <scope>NUCLEOTIDE SEQUENCE</scope>
</reference>
<dbReference type="SUPFAM" id="SSF141072">
    <property type="entry name" value="CalX-like"/>
    <property type="match status" value="1"/>
</dbReference>
<evidence type="ECO:0000256" key="1">
    <source>
        <dbReference type="SAM" id="MobiDB-lite"/>
    </source>
</evidence>
<feature type="non-terminal residue" evidence="2">
    <location>
        <position position="289"/>
    </location>
</feature>
<accession>A0A382QUZ7</accession>